<dbReference type="SMART" id="SM00448">
    <property type="entry name" value="REC"/>
    <property type="match status" value="1"/>
</dbReference>
<dbReference type="AlphaFoldDB" id="A0A485LW83"/>
<dbReference type="InterPro" id="IPR001789">
    <property type="entry name" value="Sig_transdc_resp-reg_receiver"/>
</dbReference>
<dbReference type="PANTHER" id="PTHR43228:SF1">
    <property type="entry name" value="TWO-COMPONENT RESPONSE REGULATOR ARR22"/>
    <property type="match status" value="1"/>
</dbReference>
<evidence type="ECO:0000259" key="1">
    <source>
        <dbReference type="PROSITE" id="PS50110"/>
    </source>
</evidence>
<evidence type="ECO:0000313" key="2">
    <source>
        <dbReference type="EMBL" id="VFU11944.1"/>
    </source>
</evidence>
<dbReference type="Pfam" id="PF00072">
    <property type="entry name" value="Response_reg"/>
    <property type="match status" value="1"/>
</dbReference>
<dbReference type="Gene3D" id="3.40.50.2300">
    <property type="match status" value="1"/>
</dbReference>
<feature type="domain" description="Response regulatory" evidence="1">
    <location>
        <begin position="2"/>
        <end position="128"/>
    </location>
</feature>
<accession>A0A485LW83</accession>
<gene>
    <name evidence="2" type="ORF">SCFA_120028</name>
</gene>
<protein>
    <recommendedName>
        <fullName evidence="1">Response regulatory domain-containing protein</fullName>
    </recommendedName>
</protein>
<dbReference type="SUPFAM" id="SSF52172">
    <property type="entry name" value="CheY-like"/>
    <property type="match status" value="1"/>
</dbReference>
<reference evidence="2" key="1">
    <citation type="submission" date="2019-03" db="EMBL/GenBank/DDBJ databases">
        <authorList>
            <person name="Hao L."/>
        </authorList>
    </citation>
    <scope>NUCLEOTIDE SEQUENCE</scope>
</reference>
<proteinExistence type="predicted"/>
<organism evidence="2">
    <name type="scientific">anaerobic digester metagenome</name>
    <dbReference type="NCBI Taxonomy" id="1263854"/>
    <lineage>
        <taxon>unclassified sequences</taxon>
        <taxon>metagenomes</taxon>
        <taxon>ecological metagenomes</taxon>
    </lineage>
</organism>
<dbReference type="PROSITE" id="PS50110">
    <property type="entry name" value="RESPONSE_REGULATORY"/>
    <property type="match status" value="1"/>
</dbReference>
<dbReference type="CDD" id="cd17546">
    <property type="entry name" value="REC_hyHK_CKI1_RcsC-like"/>
    <property type="match status" value="1"/>
</dbReference>
<dbReference type="EMBL" id="CAADRM010000024">
    <property type="protein sequence ID" value="VFU11944.1"/>
    <property type="molecule type" value="Genomic_DNA"/>
</dbReference>
<name>A0A485LW83_9ZZZZ</name>
<sequence length="130" mass="14325">MKILIVEDEFTSRAILEKILSRYGVVHQCVNGREGVEAFTAAHARGEPFDLVCLDVIMPEMDGSEALVMIRAAEEEQGIPRDQGVKVVMTTGHYGSEDDLEPVKSLSDAVISKPVRLQDLTWTLTNLGLI</sequence>
<dbReference type="GO" id="GO:0000160">
    <property type="term" value="P:phosphorelay signal transduction system"/>
    <property type="evidence" value="ECO:0007669"/>
    <property type="project" value="InterPro"/>
</dbReference>
<dbReference type="InterPro" id="IPR052048">
    <property type="entry name" value="ST_Response_Regulator"/>
</dbReference>
<dbReference type="PANTHER" id="PTHR43228">
    <property type="entry name" value="TWO-COMPONENT RESPONSE REGULATOR"/>
    <property type="match status" value="1"/>
</dbReference>
<dbReference type="InterPro" id="IPR011006">
    <property type="entry name" value="CheY-like_superfamily"/>
</dbReference>